<protein>
    <submittedName>
        <fullName evidence="2">Uncharacterized protein</fullName>
    </submittedName>
</protein>
<organism evidence="2 3">
    <name type="scientific">Caenorhabditis auriculariae</name>
    <dbReference type="NCBI Taxonomy" id="2777116"/>
    <lineage>
        <taxon>Eukaryota</taxon>
        <taxon>Metazoa</taxon>
        <taxon>Ecdysozoa</taxon>
        <taxon>Nematoda</taxon>
        <taxon>Chromadorea</taxon>
        <taxon>Rhabditida</taxon>
        <taxon>Rhabditina</taxon>
        <taxon>Rhabditomorpha</taxon>
        <taxon>Rhabditoidea</taxon>
        <taxon>Rhabditidae</taxon>
        <taxon>Peloderinae</taxon>
        <taxon>Caenorhabditis</taxon>
    </lineage>
</organism>
<proteinExistence type="predicted"/>
<gene>
    <name evidence="2" type="ORF">CAUJ_LOCUS11091</name>
</gene>
<dbReference type="EMBL" id="CAJGYM010000052">
    <property type="protein sequence ID" value="CAD6195172.1"/>
    <property type="molecule type" value="Genomic_DNA"/>
</dbReference>
<name>A0A8S1HJF3_9PELO</name>
<dbReference type="AlphaFoldDB" id="A0A8S1HJF3"/>
<reference evidence="2" key="1">
    <citation type="submission" date="2020-10" db="EMBL/GenBank/DDBJ databases">
        <authorList>
            <person name="Kikuchi T."/>
        </authorList>
    </citation>
    <scope>NUCLEOTIDE SEQUENCE</scope>
    <source>
        <strain evidence="2">NKZ352</strain>
    </source>
</reference>
<comment type="caution">
    <text evidence="2">The sequence shown here is derived from an EMBL/GenBank/DDBJ whole genome shotgun (WGS) entry which is preliminary data.</text>
</comment>
<feature type="region of interest" description="Disordered" evidence="1">
    <location>
        <begin position="43"/>
        <end position="90"/>
    </location>
</feature>
<dbReference type="Proteomes" id="UP000835052">
    <property type="component" value="Unassembled WGS sequence"/>
</dbReference>
<sequence>MEFINGALNVAGNVVGSIFGNPDTPRLNAEARGTRERIVSAQNHAERMREIQKESAEGLERQRRENLEERETAEQNLRDQHAETLKISEGEEKDLDERLWNIATAETRNMNDPEIVKKEAEQGRKRDEQMEISKESRRNQDQKQTEAHQDNLKRAEEAIEERKKGLVESKQVQELTLEETLKASNRIREDGEAHLTKMMTMMREKGELERKFLAASTQIAIAASRDSEESRLLGKLENVKSAGRDFEEQKNRTLKALLLYQTANVSENGELANREISKLEGSIRDLVRKSSDLESTMSRSDSIDGDQAGKDNLKKFIKDLRSCCSTASRELPTLSVALQTGQAITSKSIEALECSIQKIEDSLNEIPEIRLGNHALKLTSSMSLKVNQPAITDS</sequence>
<evidence type="ECO:0000256" key="1">
    <source>
        <dbReference type="SAM" id="MobiDB-lite"/>
    </source>
</evidence>
<evidence type="ECO:0000313" key="2">
    <source>
        <dbReference type="EMBL" id="CAD6195172.1"/>
    </source>
</evidence>
<feature type="region of interest" description="Disordered" evidence="1">
    <location>
        <begin position="104"/>
        <end position="157"/>
    </location>
</feature>
<evidence type="ECO:0000313" key="3">
    <source>
        <dbReference type="Proteomes" id="UP000835052"/>
    </source>
</evidence>
<accession>A0A8S1HJF3</accession>
<feature type="compositionally biased region" description="Basic and acidic residues" evidence="1">
    <location>
        <begin position="109"/>
        <end position="157"/>
    </location>
</feature>
<keyword evidence="3" id="KW-1185">Reference proteome</keyword>